<feature type="transmembrane region" description="Helical" evidence="3">
    <location>
        <begin position="121"/>
        <end position="141"/>
    </location>
</feature>
<dbReference type="PANTHER" id="PTHR16015:SF0">
    <property type="entry name" value="TRANSMEMBRANE PROTEIN 51"/>
    <property type="match status" value="1"/>
</dbReference>
<keyword evidence="5" id="KW-1185">Reference proteome</keyword>
<reference evidence="4 5" key="1">
    <citation type="submission" date="2019-01" db="EMBL/GenBank/DDBJ databases">
        <title>A chromosome-scale genome assembly of the yellow perch, Perca flavescens.</title>
        <authorList>
            <person name="Feron R."/>
            <person name="Morvezen R."/>
            <person name="Bestin A."/>
            <person name="Haffray P."/>
            <person name="Klopp C."/>
            <person name="Zahm M."/>
            <person name="Cabau C."/>
            <person name="Roques C."/>
            <person name="Donnadieu C."/>
            <person name="Bouchez O."/>
            <person name="Christie M."/>
            <person name="Larson W."/>
            <person name="Guiguen Y."/>
        </authorList>
    </citation>
    <scope>NUCLEOTIDE SEQUENCE [LARGE SCALE GENOMIC DNA]</scope>
    <source>
        <strain evidence="4">YP-PL-M2</strain>
        <tissue evidence="4">Blood</tissue>
    </source>
</reference>
<keyword evidence="3" id="KW-0472">Membrane</keyword>
<dbReference type="PANTHER" id="PTHR16015">
    <property type="entry name" value="TRANSMEMBRANE PROTEIN 51"/>
    <property type="match status" value="1"/>
</dbReference>
<evidence type="ECO:0008006" key="6">
    <source>
        <dbReference type="Google" id="ProtNLM"/>
    </source>
</evidence>
<feature type="region of interest" description="Disordered" evidence="2">
    <location>
        <begin position="276"/>
        <end position="307"/>
    </location>
</feature>
<keyword evidence="1" id="KW-0175">Coiled coil</keyword>
<protein>
    <recommendedName>
        <fullName evidence="6">Transmembrane protein 51a</fullName>
    </recommendedName>
</protein>
<organism evidence="4 5">
    <name type="scientific">Perca flavescens</name>
    <name type="common">American yellow perch</name>
    <name type="synonym">Morone flavescens</name>
    <dbReference type="NCBI Taxonomy" id="8167"/>
    <lineage>
        <taxon>Eukaryota</taxon>
        <taxon>Metazoa</taxon>
        <taxon>Chordata</taxon>
        <taxon>Craniata</taxon>
        <taxon>Vertebrata</taxon>
        <taxon>Euteleostomi</taxon>
        <taxon>Actinopterygii</taxon>
        <taxon>Neopterygii</taxon>
        <taxon>Teleostei</taxon>
        <taxon>Neoteleostei</taxon>
        <taxon>Acanthomorphata</taxon>
        <taxon>Eupercaria</taxon>
        <taxon>Perciformes</taxon>
        <taxon>Percoidei</taxon>
        <taxon>Percidae</taxon>
        <taxon>Percinae</taxon>
        <taxon>Perca</taxon>
    </lineage>
</organism>
<dbReference type="InterPro" id="IPR029265">
    <property type="entry name" value="TMEM51"/>
</dbReference>
<feature type="compositionally biased region" description="Low complexity" evidence="2">
    <location>
        <begin position="45"/>
        <end position="66"/>
    </location>
</feature>
<feature type="coiled-coil region" evidence="1">
    <location>
        <begin position="144"/>
        <end position="174"/>
    </location>
</feature>
<sequence>MERLSLTVVDLTGAGLTEGFGIDKMRSSSSVDGPPSAIGRGGTGSNNSNNNNNNNNNSSSSENSGNSGSQYALCALGVGLVALGIVMIVWSVVPADAAGNSSSSSGGDGETSGRKHKASSVAFVLVGSGVVMLLLSLCLGMRNKQREQQRLQQAQDHRVVAAREQEQRETAEEQAHRYAVPSYEEVVGSGQYPVRQSNPRPSTSQLPSYDELVQVDGVQYEFEGSEATITGSQPAPASIASAAPAAAASTSNRRAGKNSRKLLPIKIRRIKSEKLHMKNIDNAQEAPGFSIEPLTPPPQYEDKVPPL</sequence>
<name>A0A484D5S7_PERFV</name>
<proteinExistence type="predicted"/>
<accession>A0A484D5S7</accession>
<comment type="caution">
    <text evidence="4">The sequence shown here is derived from an EMBL/GenBank/DDBJ whole genome shotgun (WGS) entry which is preliminary data.</text>
</comment>
<evidence type="ECO:0000256" key="3">
    <source>
        <dbReference type="SAM" id="Phobius"/>
    </source>
</evidence>
<evidence type="ECO:0000256" key="1">
    <source>
        <dbReference type="SAM" id="Coils"/>
    </source>
</evidence>
<gene>
    <name evidence="4" type="ORF">EPR50_G00078240</name>
</gene>
<dbReference type="AlphaFoldDB" id="A0A484D5S7"/>
<feature type="transmembrane region" description="Helical" evidence="3">
    <location>
        <begin position="71"/>
        <end position="93"/>
    </location>
</feature>
<evidence type="ECO:0000313" key="4">
    <source>
        <dbReference type="EMBL" id="TDH10653.1"/>
    </source>
</evidence>
<evidence type="ECO:0000313" key="5">
    <source>
        <dbReference type="Proteomes" id="UP000295070"/>
    </source>
</evidence>
<evidence type="ECO:0000256" key="2">
    <source>
        <dbReference type="SAM" id="MobiDB-lite"/>
    </source>
</evidence>
<keyword evidence="3" id="KW-0812">Transmembrane</keyword>
<feature type="region of interest" description="Disordered" evidence="2">
    <location>
        <begin position="22"/>
        <end position="66"/>
    </location>
</feature>
<keyword evidence="3" id="KW-1133">Transmembrane helix</keyword>
<dbReference type="EMBL" id="SCKG01000007">
    <property type="protein sequence ID" value="TDH10653.1"/>
    <property type="molecule type" value="Genomic_DNA"/>
</dbReference>
<dbReference type="STRING" id="8167.A0A484D5S7"/>
<dbReference type="Proteomes" id="UP000295070">
    <property type="component" value="Chromosome 7"/>
</dbReference>
<dbReference type="Pfam" id="PF15345">
    <property type="entry name" value="TMEM51"/>
    <property type="match status" value="1"/>
</dbReference>